<dbReference type="Proteomes" id="UP000664132">
    <property type="component" value="Unassembled WGS sequence"/>
</dbReference>
<evidence type="ECO:0000259" key="4">
    <source>
        <dbReference type="PROSITE" id="PS50048"/>
    </source>
</evidence>
<dbReference type="PANTHER" id="PTHR31001:SF76">
    <property type="entry name" value="ZN(2)-C6 FUNGAL-TYPE DOMAIN-CONTAINING PROTEIN"/>
    <property type="match status" value="1"/>
</dbReference>
<dbReference type="Gene3D" id="4.10.240.10">
    <property type="entry name" value="Zn(2)-C6 fungal-type DNA-binding domain"/>
    <property type="match status" value="1"/>
</dbReference>
<evidence type="ECO:0000313" key="6">
    <source>
        <dbReference type="Proteomes" id="UP000664132"/>
    </source>
</evidence>
<keyword evidence="2" id="KW-0479">Metal-binding</keyword>
<dbReference type="GO" id="GO:0005634">
    <property type="term" value="C:nucleus"/>
    <property type="evidence" value="ECO:0007669"/>
    <property type="project" value="UniProtKB-SubCell"/>
</dbReference>
<keyword evidence="6" id="KW-1185">Reference proteome</keyword>
<dbReference type="GO" id="GO:0006351">
    <property type="term" value="P:DNA-templated transcription"/>
    <property type="evidence" value="ECO:0007669"/>
    <property type="project" value="InterPro"/>
</dbReference>
<comment type="caution">
    <text evidence="5">The sequence shown here is derived from an EMBL/GenBank/DDBJ whole genome shotgun (WGS) entry which is preliminary data.</text>
</comment>
<dbReference type="CDD" id="cd12148">
    <property type="entry name" value="fungal_TF_MHR"/>
    <property type="match status" value="1"/>
</dbReference>
<dbReference type="GO" id="GO:0003677">
    <property type="term" value="F:DNA binding"/>
    <property type="evidence" value="ECO:0007669"/>
    <property type="project" value="InterPro"/>
</dbReference>
<dbReference type="PROSITE" id="PS50048">
    <property type="entry name" value="ZN2_CY6_FUNGAL_2"/>
    <property type="match status" value="1"/>
</dbReference>
<reference evidence="5" key="1">
    <citation type="submission" date="2021-02" db="EMBL/GenBank/DDBJ databases">
        <title>Genome sequence Cadophora malorum strain M34.</title>
        <authorList>
            <person name="Stefanovic E."/>
            <person name="Vu D."/>
            <person name="Scully C."/>
            <person name="Dijksterhuis J."/>
            <person name="Roader J."/>
            <person name="Houbraken J."/>
        </authorList>
    </citation>
    <scope>NUCLEOTIDE SEQUENCE</scope>
    <source>
        <strain evidence="5">M34</strain>
    </source>
</reference>
<dbReference type="Pfam" id="PF00172">
    <property type="entry name" value="Zn_clus"/>
    <property type="match status" value="1"/>
</dbReference>
<dbReference type="InterPro" id="IPR050613">
    <property type="entry name" value="Sec_Metabolite_Reg"/>
</dbReference>
<dbReference type="CDD" id="cd00067">
    <property type="entry name" value="GAL4"/>
    <property type="match status" value="1"/>
</dbReference>
<dbReference type="SMART" id="SM00066">
    <property type="entry name" value="GAL4"/>
    <property type="match status" value="1"/>
</dbReference>
<evidence type="ECO:0000256" key="3">
    <source>
        <dbReference type="ARBA" id="ARBA00023242"/>
    </source>
</evidence>
<sequence length="544" mass="61988">MRHTQRAPRSCKECSSRKIKCDKGIPCKPCTKRGQAARCTREVVLVRGVVTVAKSDGPQIHTPIFSVDERSGLASVSGNHEHRFTAGELSTDDMINHPQKLMSLVFPSQFISVVQTWDDIYMPSRTQSLKLIQHGKLWTSWIHCAVNYTNFEAEHQKFWEILESGGRLRERNASWLAIYFALLTAAILTSDEDNMDPSILPHVSGNLNSLLHTWYSASLYCLEVAKYTRSSDFMHVQAIGILQMCCNAVGDIVFRNRLMAIGIQIANDLEMPLKAGTEHSLIDSEVSKRLWWVFVIGEWLNPATHRPSISEDDFEVLLPLPVDDADLERGLISTEPPSEVISPWWYHNILCKTALVHHRFTQGIRKKTTELEVLVRIADEGLADIIESLPAHLQPREENVPQSTDLEDKYPWIRWQRVDLIMILLLLRSRINYECRNFWSDSPPTSLPRRSLCLQSAQSVIMLLEGADMPIHQRRYMTYTLRLYGAGLIIASEIPRSVDQVESSSLINSLLSCIQLLEQSKNLNIVAEKAVEHLRSFLLRIDTR</sequence>
<evidence type="ECO:0000313" key="5">
    <source>
        <dbReference type="EMBL" id="KAG4418603.1"/>
    </source>
</evidence>
<protein>
    <recommendedName>
        <fullName evidence="4">Zn(2)-C6 fungal-type domain-containing protein</fullName>
    </recommendedName>
</protein>
<keyword evidence="3" id="KW-0539">Nucleus</keyword>
<accession>A0A8H7WA17</accession>
<dbReference type="GO" id="GO:0008270">
    <property type="term" value="F:zinc ion binding"/>
    <property type="evidence" value="ECO:0007669"/>
    <property type="project" value="InterPro"/>
</dbReference>
<dbReference type="InterPro" id="IPR036864">
    <property type="entry name" value="Zn2-C6_fun-type_DNA-bd_sf"/>
</dbReference>
<dbReference type="PANTHER" id="PTHR31001">
    <property type="entry name" value="UNCHARACTERIZED TRANSCRIPTIONAL REGULATORY PROTEIN"/>
    <property type="match status" value="1"/>
</dbReference>
<dbReference type="InterPro" id="IPR001138">
    <property type="entry name" value="Zn2Cys6_DnaBD"/>
</dbReference>
<dbReference type="PROSITE" id="PS00463">
    <property type="entry name" value="ZN2_CY6_FUNGAL_1"/>
    <property type="match status" value="1"/>
</dbReference>
<comment type="subcellular location">
    <subcellularLocation>
        <location evidence="1">Nucleus</location>
    </subcellularLocation>
</comment>
<dbReference type="EMBL" id="JAFJYH010000124">
    <property type="protein sequence ID" value="KAG4418603.1"/>
    <property type="molecule type" value="Genomic_DNA"/>
</dbReference>
<dbReference type="GO" id="GO:0000981">
    <property type="term" value="F:DNA-binding transcription factor activity, RNA polymerase II-specific"/>
    <property type="evidence" value="ECO:0007669"/>
    <property type="project" value="InterPro"/>
</dbReference>
<evidence type="ECO:0000256" key="1">
    <source>
        <dbReference type="ARBA" id="ARBA00004123"/>
    </source>
</evidence>
<proteinExistence type="predicted"/>
<name>A0A8H7WA17_9HELO</name>
<organism evidence="5 6">
    <name type="scientific">Cadophora malorum</name>
    <dbReference type="NCBI Taxonomy" id="108018"/>
    <lineage>
        <taxon>Eukaryota</taxon>
        <taxon>Fungi</taxon>
        <taxon>Dikarya</taxon>
        <taxon>Ascomycota</taxon>
        <taxon>Pezizomycotina</taxon>
        <taxon>Leotiomycetes</taxon>
        <taxon>Helotiales</taxon>
        <taxon>Ploettnerulaceae</taxon>
        <taxon>Cadophora</taxon>
    </lineage>
</organism>
<dbReference type="Pfam" id="PF04082">
    <property type="entry name" value="Fungal_trans"/>
    <property type="match status" value="1"/>
</dbReference>
<feature type="domain" description="Zn(2)-C6 fungal-type" evidence="4">
    <location>
        <begin position="10"/>
        <end position="41"/>
    </location>
</feature>
<gene>
    <name evidence="5" type="ORF">IFR04_008228</name>
</gene>
<dbReference type="AlphaFoldDB" id="A0A8H7WA17"/>
<dbReference type="OrthoDB" id="1747771at2759"/>
<evidence type="ECO:0000256" key="2">
    <source>
        <dbReference type="ARBA" id="ARBA00022723"/>
    </source>
</evidence>
<dbReference type="InterPro" id="IPR007219">
    <property type="entry name" value="XnlR_reg_dom"/>
</dbReference>
<dbReference type="SUPFAM" id="SSF57701">
    <property type="entry name" value="Zn2/Cys6 DNA-binding domain"/>
    <property type="match status" value="1"/>
</dbReference>